<proteinExistence type="predicted"/>
<feature type="compositionally biased region" description="Polar residues" evidence="1">
    <location>
        <begin position="75"/>
        <end position="88"/>
    </location>
</feature>
<feature type="region of interest" description="Disordered" evidence="1">
    <location>
        <begin position="19"/>
        <end position="52"/>
    </location>
</feature>
<feature type="region of interest" description="Disordered" evidence="1">
    <location>
        <begin position="75"/>
        <end position="133"/>
    </location>
</feature>
<dbReference type="Proteomes" id="UP000299102">
    <property type="component" value="Unassembled WGS sequence"/>
</dbReference>
<evidence type="ECO:0000313" key="2">
    <source>
        <dbReference type="EMBL" id="GBP16920.1"/>
    </source>
</evidence>
<name>A0A4C1TSD5_EUMVA</name>
<evidence type="ECO:0000256" key="1">
    <source>
        <dbReference type="SAM" id="MobiDB-lite"/>
    </source>
</evidence>
<gene>
    <name evidence="2" type="ORF">EVAR_101944_1</name>
</gene>
<comment type="caution">
    <text evidence="2">The sequence shown here is derived from an EMBL/GenBank/DDBJ whole genome shotgun (WGS) entry which is preliminary data.</text>
</comment>
<reference evidence="2 3" key="1">
    <citation type="journal article" date="2019" name="Commun. Biol.">
        <title>The bagworm genome reveals a unique fibroin gene that provides high tensile strength.</title>
        <authorList>
            <person name="Kono N."/>
            <person name="Nakamura H."/>
            <person name="Ohtoshi R."/>
            <person name="Tomita M."/>
            <person name="Numata K."/>
            <person name="Arakawa K."/>
        </authorList>
    </citation>
    <scope>NUCLEOTIDE SEQUENCE [LARGE SCALE GENOMIC DNA]</scope>
</reference>
<evidence type="ECO:0000313" key="3">
    <source>
        <dbReference type="Proteomes" id="UP000299102"/>
    </source>
</evidence>
<accession>A0A4C1TSD5</accession>
<protein>
    <submittedName>
        <fullName evidence="2">Uncharacterized protein</fullName>
    </submittedName>
</protein>
<dbReference type="AlphaFoldDB" id="A0A4C1TSD5"/>
<feature type="compositionally biased region" description="Basic and acidic residues" evidence="1">
    <location>
        <begin position="31"/>
        <end position="52"/>
    </location>
</feature>
<organism evidence="2 3">
    <name type="scientific">Eumeta variegata</name>
    <name type="common">Bagworm moth</name>
    <name type="synonym">Eumeta japonica</name>
    <dbReference type="NCBI Taxonomy" id="151549"/>
    <lineage>
        <taxon>Eukaryota</taxon>
        <taxon>Metazoa</taxon>
        <taxon>Ecdysozoa</taxon>
        <taxon>Arthropoda</taxon>
        <taxon>Hexapoda</taxon>
        <taxon>Insecta</taxon>
        <taxon>Pterygota</taxon>
        <taxon>Neoptera</taxon>
        <taxon>Endopterygota</taxon>
        <taxon>Lepidoptera</taxon>
        <taxon>Glossata</taxon>
        <taxon>Ditrysia</taxon>
        <taxon>Tineoidea</taxon>
        <taxon>Psychidae</taxon>
        <taxon>Oiketicinae</taxon>
        <taxon>Eumeta</taxon>
    </lineage>
</organism>
<keyword evidence="3" id="KW-1185">Reference proteome</keyword>
<sequence>MPNAPKEFSLQKKCIEMMEQPPLTSFRRHVERAPRGRRPEEKKARPGFDARSSEIRFRRSSLTAFEVANFNSYSDSRVQAKRTSTPNGPGSKATRDEGGGVLTATANGTRTDRRQGHWTCTADLPKGPTSSRTIQRASDQLAITRGVNSRLLPFRTE</sequence>
<dbReference type="EMBL" id="BGZK01000083">
    <property type="protein sequence ID" value="GBP16920.1"/>
    <property type="molecule type" value="Genomic_DNA"/>
</dbReference>